<proteinExistence type="predicted"/>
<dbReference type="PANTHER" id="PTHR39967">
    <property type="match status" value="1"/>
</dbReference>
<dbReference type="AlphaFoldDB" id="K0IHP7"/>
<reference evidence="2 3" key="1">
    <citation type="journal article" date="2012" name="Environ. Microbiol.">
        <title>The genome of the ammonia-oxidizing Candidatus Nitrososphaera gargensis: insights into metabolic versatility and environmental adaptations.</title>
        <authorList>
            <person name="Spang A."/>
            <person name="Poehlein A."/>
            <person name="Offre P."/>
            <person name="Zumbragel S."/>
            <person name="Haider S."/>
            <person name="Rychlik N."/>
            <person name="Nowka B."/>
            <person name="Schmeisser C."/>
            <person name="Lebedeva E.V."/>
            <person name="Rattei T."/>
            <person name="Bohm C."/>
            <person name="Schmid M."/>
            <person name="Galushko A."/>
            <person name="Hatzenpichler R."/>
            <person name="Weinmaier T."/>
            <person name="Daniel R."/>
            <person name="Schleper C."/>
            <person name="Spieck E."/>
            <person name="Streit W."/>
            <person name="Wagner M."/>
        </authorList>
    </citation>
    <scope>NUCLEOTIDE SEQUENCE [LARGE SCALE GENOMIC DNA]</scope>
    <source>
        <strain evidence="3">Ga9.2</strain>
    </source>
</reference>
<dbReference type="RefSeq" id="WP_015017888.1">
    <property type="nucleotide sequence ID" value="NC_018719.1"/>
</dbReference>
<dbReference type="InParanoid" id="K0IHP7"/>
<protein>
    <submittedName>
        <fullName evidence="2">Putative transposase</fullName>
    </submittedName>
</protein>
<evidence type="ECO:0000313" key="2">
    <source>
        <dbReference type="EMBL" id="AFU57342.1"/>
    </source>
</evidence>
<sequence>MRKRTDPDIIRYGMYLYFNSRSFRLAARSLSPIRKRSHVSIWKWVQKYSSLADRFRTDRRLVGAIFVDETLLQIDGIDYWLWIAYEPAINTCLMMHLSRERTLFVCYRFFKQLQNRYGRKPIFTDGARWYNDACRWLRLRHYVYGTELKNIMERFVQHIKDRTECVLMTIFHAGKRIATGSMCGTGSGYSCCICMREQTECDLLHSWPGMAVKLTEPAFPVENISARWTRTNSIELFPRLKRRIRSLSRRYT</sequence>
<dbReference type="KEGG" id="nga:Ngar_c03950"/>
<dbReference type="Proteomes" id="UP000008037">
    <property type="component" value="Chromosome"/>
</dbReference>
<evidence type="ECO:0000259" key="1">
    <source>
        <dbReference type="Pfam" id="PF13610"/>
    </source>
</evidence>
<name>K0IHP7_NITGG</name>
<dbReference type="OrthoDB" id="9135at2157"/>
<dbReference type="PANTHER" id="PTHR39967:SF1">
    <property type="entry name" value="ISH14-TYPE TRANSPOSASE HSIRS44"/>
    <property type="match status" value="1"/>
</dbReference>
<dbReference type="HOGENOM" id="CLU_096330_0_0_2"/>
<accession>K0IHP7</accession>
<keyword evidence="3" id="KW-1185">Reference proteome</keyword>
<organism evidence="2 3">
    <name type="scientific">Nitrososphaera gargensis (strain Ga9.2)</name>
    <dbReference type="NCBI Taxonomy" id="1237085"/>
    <lineage>
        <taxon>Archaea</taxon>
        <taxon>Nitrososphaerota</taxon>
        <taxon>Nitrososphaeria</taxon>
        <taxon>Nitrososphaerales</taxon>
        <taxon>Nitrososphaeraceae</taxon>
        <taxon>Nitrososphaera</taxon>
    </lineage>
</organism>
<evidence type="ECO:0000313" key="3">
    <source>
        <dbReference type="Proteomes" id="UP000008037"/>
    </source>
</evidence>
<feature type="domain" description="DDE" evidence="1">
    <location>
        <begin position="65"/>
        <end position="161"/>
    </location>
</feature>
<dbReference type="BioCyc" id="CNIT1237085:G1324-394-MONOMER"/>
<dbReference type="GeneID" id="96991258"/>
<dbReference type="Pfam" id="PF13610">
    <property type="entry name" value="DDE_Tnp_IS240"/>
    <property type="match status" value="1"/>
</dbReference>
<dbReference type="EMBL" id="CP002408">
    <property type="protein sequence ID" value="AFU57342.1"/>
    <property type="molecule type" value="Genomic_DNA"/>
</dbReference>
<gene>
    <name evidence="2" type="ordered locus">Ngar_c03950</name>
</gene>
<dbReference type="STRING" id="1237085.Ngar_c03950"/>
<dbReference type="InterPro" id="IPR032874">
    <property type="entry name" value="DDE_dom"/>
</dbReference>